<dbReference type="AlphaFoldDB" id="A0A414MIJ5"/>
<dbReference type="InterPro" id="IPR013783">
    <property type="entry name" value="Ig-like_fold"/>
</dbReference>
<dbReference type="InterPro" id="IPR051918">
    <property type="entry name" value="STPP_CPPED1"/>
</dbReference>
<dbReference type="Pfam" id="PF13385">
    <property type="entry name" value="Laminin_G_3"/>
    <property type="match status" value="1"/>
</dbReference>
<dbReference type="Gene3D" id="3.60.21.10">
    <property type="match status" value="1"/>
</dbReference>
<feature type="chain" id="PRO_5019488780" evidence="1">
    <location>
        <begin position="24"/>
        <end position="820"/>
    </location>
</feature>
<dbReference type="SUPFAM" id="SSF56300">
    <property type="entry name" value="Metallo-dependent phosphatases"/>
    <property type="match status" value="1"/>
</dbReference>
<dbReference type="InterPro" id="IPR029052">
    <property type="entry name" value="Metallo-depent_PP-like"/>
</dbReference>
<dbReference type="InterPro" id="IPR024361">
    <property type="entry name" value="BACON"/>
</dbReference>
<gene>
    <name evidence="3" type="ORF">DW701_02345</name>
</gene>
<dbReference type="GO" id="GO:0005975">
    <property type="term" value="P:carbohydrate metabolic process"/>
    <property type="evidence" value="ECO:0007669"/>
    <property type="project" value="UniProtKB-ARBA"/>
</dbReference>
<reference evidence="3 4" key="1">
    <citation type="submission" date="2018-08" db="EMBL/GenBank/DDBJ databases">
        <title>A genome reference for cultivated species of the human gut microbiota.</title>
        <authorList>
            <person name="Zou Y."/>
            <person name="Xue W."/>
            <person name="Luo G."/>
        </authorList>
    </citation>
    <scope>NUCLEOTIDE SEQUENCE [LARGE SCALE GENOMIC DNA]</scope>
    <source>
        <strain evidence="3 4">AM26-26AC</strain>
    </source>
</reference>
<dbReference type="InterPro" id="IPR004843">
    <property type="entry name" value="Calcineurin-like_PHP"/>
</dbReference>
<dbReference type="Pfam" id="PF00149">
    <property type="entry name" value="Metallophos"/>
    <property type="match status" value="1"/>
</dbReference>
<dbReference type="PROSITE" id="PS51257">
    <property type="entry name" value="PROKAR_LIPOPROTEIN"/>
    <property type="match status" value="1"/>
</dbReference>
<dbReference type="CDD" id="cd00063">
    <property type="entry name" value="FN3"/>
    <property type="match status" value="1"/>
</dbReference>
<dbReference type="Proteomes" id="UP000283538">
    <property type="component" value="Unassembled WGS sequence"/>
</dbReference>
<organism evidence="3 4">
    <name type="scientific">Bacteroides eggerthii</name>
    <dbReference type="NCBI Taxonomy" id="28111"/>
    <lineage>
        <taxon>Bacteria</taxon>
        <taxon>Pseudomonadati</taxon>
        <taxon>Bacteroidota</taxon>
        <taxon>Bacteroidia</taxon>
        <taxon>Bacteroidales</taxon>
        <taxon>Bacteroidaceae</taxon>
        <taxon>Bacteroides</taxon>
    </lineage>
</organism>
<keyword evidence="1" id="KW-0732">Signal</keyword>
<proteinExistence type="predicted"/>
<sequence>MKTQSYIYLPFVFICMLATLVFACEDDKAEAQVVASITYSSEDISLSGAQLTIPVIAEGSSYQLTVTSTPGVTWEVKTAEEGNFVTATPQGVQEQSGKITLTVPQNETQQARTTTVQLVNSLKSDEKELIFEQEAAPAQETTSKPALSFAVLSDLHYGRKTGTEHADIKTPRALKALLEKQPNIKNIFVCGDMTDGGNEAAYRGLQNLFQQNLPADVKTYFMLGNHELYNKDTKQFFNDVFAQPIHQYIEINGYPFITLSISDAWGNYDLNAVVFLKNHLEKAARKYPGKPIFVFSHTPAVGETAYSPWYHYNQLYNTLKTYPQVVHFTGHLHFTQEDERSIKQNDFTWVNVGPGYYGVVSDLDINVHGNDRKECYRDSGEEVTEGLIVNCDDNMDVEIVRLDTKRKKEIKKPWIIKAPHDGSQFIYTEARTGGDAPIMSQDFTIENITANSCTIIIPQATDDDLVAKYLVEISGAEETKTYKVYSEYFLREDMPASVSWDISGLKYNTEYTVQVKAVDSFENESESKTQTFTTKEWTADPNATAPKADFIDIMFVPDNMTANVAPSGLTAVLGNADQKPEIEYNSDLKMYVSKYTGDSKKFFKIDYSSHADFKSKIEQQFTYEVYCKTNNTVRQCPFSGLEGAFIGLQMNESGIEQYYAMFNCTNGGYKRILYPAIEASRYYHYVFTFDGQEMNAYLDGILIGTLTGLSGKVKLNSNANNQWMYVGGDSPNNAATATNAQFPFQGEIAFCRIHGKAANSSEVYRLYEQIEKRKTIGKFDELKDKLPSLSAENAKEGWQLMNNIATTEAQIAQFLNALNK</sequence>
<dbReference type="Gene3D" id="2.60.40.10">
    <property type="entry name" value="Immunoglobulins"/>
    <property type="match status" value="2"/>
</dbReference>
<dbReference type="Gene3D" id="2.60.120.200">
    <property type="match status" value="1"/>
</dbReference>
<dbReference type="InterPro" id="IPR013320">
    <property type="entry name" value="ConA-like_dom_sf"/>
</dbReference>
<dbReference type="EMBL" id="QSLA01000002">
    <property type="protein sequence ID" value="RHF11648.1"/>
    <property type="molecule type" value="Genomic_DNA"/>
</dbReference>
<evidence type="ECO:0000313" key="4">
    <source>
        <dbReference type="Proteomes" id="UP000283538"/>
    </source>
</evidence>
<evidence type="ECO:0000259" key="2">
    <source>
        <dbReference type="PROSITE" id="PS50853"/>
    </source>
</evidence>
<name>A0A414MIJ5_9BACE</name>
<dbReference type="InterPro" id="IPR036116">
    <property type="entry name" value="FN3_sf"/>
</dbReference>
<feature type="signal peptide" evidence="1">
    <location>
        <begin position="1"/>
        <end position="23"/>
    </location>
</feature>
<dbReference type="CDD" id="cd14948">
    <property type="entry name" value="BACON"/>
    <property type="match status" value="1"/>
</dbReference>
<dbReference type="PANTHER" id="PTHR43143:SF1">
    <property type="entry name" value="SERINE_THREONINE-PROTEIN PHOSPHATASE CPPED1"/>
    <property type="match status" value="1"/>
</dbReference>
<evidence type="ECO:0000313" key="3">
    <source>
        <dbReference type="EMBL" id="RHF11648.1"/>
    </source>
</evidence>
<dbReference type="GO" id="GO:0004553">
    <property type="term" value="F:hydrolase activity, hydrolyzing O-glycosyl compounds"/>
    <property type="evidence" value="ECO:0007669"/>
    <property type="project" value="UniProtKB-ARBA"/>
</dbReference>
<dbReference type="InterPro" id="IPR003961">
    <property type="entry name" value="FN3_dom"/>
</dbReference>
<protein>
    <submittedName>
        <fullName evidence="3">Calcineurin</fullName>
    </submittedName>
</protein>
<dbReference type="SUPFAM" id="SSF49899">
    <property type="entry name" value="Concanavalin A-like lectins/glucanases"/>
    <property type="match status" value="1"/>
</dbReference>
<dbReference type="RefSeq" id="WP_004294278.1">
    <property type="nucleotide sequence ID" value="NZ_JAHPXF010000018.1"/>
</dbReference>
<comment type="caution">
    <text evidence="3">The sequence shown here is derived from an EMBL/GenBank/DDBJ whole genome shotgun (WGS) entry which is preliminary data.</text>
</comment>
<accession>A0A414MIJ5</accession>
<dbReference type="SUPFAM" id="SSF49265">
    <property type="entry name" value="Fibronectin type III"/>
    <property type="match status" value="1"/>
</dbReference>
<dbReference type="PROSITE" id="PS50853">
    <property type="entry name" value="FN3"/>
    <property type="match status" value="1"/>
</dbReference>
<dbReference type="PANTHER" id="PTHR43143">
    <property type="entry name" value="METALLOPHOSPHOESTERASE, CALCINEURIN SUPERFAMILY"/>
    <property type="match status" value="1"/>
</dbReference>
<evidence type="ECO:0000256" key="1">
    <source>
        <dbReference type="SAM" id="SignalP"/>
    </source>
</evidence>
<feature type="domain" description="Fibronectin type-III" evidence="2">
    <location>
        <begin position="439"/>
        <end position="537"/>
    </location>
</feature>